<keyword evidence="3" id="KW-0274">FAD</keyword>
<organism evidence="7 8">
    <name type="scientific">Sclerotinia nivalis</name>
    <dbReference type="NCBI Taxonomy" id="352851"/>
    <lineage>
        <taxon>Eukaryota</taxon>
        <taxon>Fungi</taxon>
        <taxon>Dikarya</taxon>
        <taxon>Ascomycota</taxon>
        <taxon>Pezizomycotina</taxon>
        <taxon>Leotiomycetes</taxon>
        <taxon>Helotiales</taxon>
        <taxon>Sclerotiniaceae</taxon>
        <taxon>Sclerotinia</taxon>
    </lineage>
</organism>
<dbReference type="EMBL" id="JAPEIS010000015">
    <property type="protein sequence ID" value="KAJ8059274.1"/>
    <property type="molecule type" value="Genomic_DNA"/>
</dbReference>
<dbReference type="OrthoDB" id="9993796at2759"/>
<accession>A0A9X0ABB2</accession>
<name>A0A9X0ABB2_9HELO</name>
<dbReference type="InterPro" id="IPR050493">
    <property type="entry name" value="FAD-dep_Monooxygenase_BioMet"/>
</dbReference>
<dbReference type="Gene3D" id="3.50.50.60">
    <property type="entry name" value="FAD/NAD(P)-binding domain"/>
    <property type="match status" value="1"/>
</dbReference>
<keyword evidence="2" id="KW-0285">Flavoprotein</keyword>
<evidence type="ECO:0000313" key="7">
    <source>
        <dbReference type="EMBL" id="KAJ8059274.1"/>
    </source>
</evidence>
<dbReference type="InterPro" id="IPR002938">
    <property type="entry name" value="FAD-bd"/>
</dbReference>
<dbReference type="Proteomes" id="UP001152300">
    <property type="component" value="Unassembled WGS sequence"/>
</dbReference>
<keyword evidence="5" id="KW-0503">Monooxygenase</keyword>
<protein>
    <recommendedName>
        <fullName evidence="6">FAD-binding domain-containing protein</fullName>
    </recommendedName>
</protein>
<comment type="similarity">
    <text evidence="1">Belongs to the paxM FAD-dependent monooxygenase family.</text>
</comment>
<proteinExistence type="inferred from homology"/>
<evidence type="ECO:0000259" key="6">
    <source>
        <dbReference type="Pfam" id="PF01494"/>
    </source>
</evidence>
<reference evidence="7" key="1">
    <citation type="submission" date="2022-11" db="EMBL/GenBank/DDBJ databases">
        <title>Genome Resource of Sclerotinia nivalis Strain SnTB1, a Plant Pathogen Isolated from American Ginseng.</title>
        <authorList>
            <person name="Fan S."/>
        </authorList>
    </citation>
    <scope>NUCLEOTIDE SEQUENCE</scope>
    <source>
        <strain evidence="7">SnTB1</strain>
    </source>
</reference>
<evidence type="ECO:0000256" key="1">
    <source>
        <dbReference type="ARBA" id="ARBA00007992"/>
    </source>
</evidence>
<dbReference type="PRINTS" id="PR00420">
    <property type="entry name" value="RNGMNOXGNASE"/>
</dbReference>
<dbReference type="SUPFAM" id="SSF54373">
    <property type="entry name" value="FAD-linked reductases, C-terminal domain"/>
    <property type="match status" value="1"/>
</dbReference>
<keyword evidence="4" id="KW-0560">Oxidoreductase</keyword>
<dbReference type="SUPFAM" id="SSF51905">
    <property type="entry name" value="FAD/NAD(P)-binding domain"/>
    <property type="match status" value="1"/>
</dbReference>
<evidence type="ECO:0000256" key="3">
    <source>
        <dbReference type="ARBA" id="ARBA00022827"/>
    </source>
</evidence>
<sequence length="425" mass="47016">MKVIIVGAGIAGLSAAIGLRRAGHEVLILDKSSLSHEVGAAIHVQPNASRVVAQWGFDLKRARLVTAKSTTFTSGDDLRVLSVVDFSNIEEEYGSGYFYSHRVDLHTELKLLATGVEGQGKPAIIHNKYEVVGYDTINGSVTLADGTNMTADLIVGADGIHSSAVKEVTGYENPAVPTGISCFRCLIPVKEIQDDPECAFFMEEMEGKLRMFISPDNGHQRVVWYPCRENQILNVAFMCPDREDLKSTEDWNIRVPSETFLNELSGYHPSLRHLLAKGKDVRLWKLLFRAPLPTWHRGKLVVIGDAAHPMLPYQGQAGAQAIEDGCALGILFSNLSPGNPTTETISRRLNTFEKIRRNRASAMQMFSNAGQDQAEKVKESARAFMEEGQSVPSNPQEYQEYIFRYDVAKVCEKELEGINEMVGVE</sequence>
<dbReference type="AlphaFoldDB" id="A0A9X0ABB2"/>
<evidence type="ECO:0000313" key="8">
    <source>
        <dbReference type="Proteomes" id="UP001152300"/>
    </source>
</evidence>
<evidence type="ECO:0000256" key="4">
    <source>
        <dbReference type="ARBA" id="ARBA00023002"/>
    </source>
</evidence>
<feature type="domain" description="FAD-binding" evidence="6">
    <location>
        <begin position="2"/>
        <end position="366"/>
    </location>
</feature>
<evidence type="ECO:0000256" key="2">
    <source>
        <dbReference type="ARBA" id="ARBA00022630"/>
    </source>
</evidence>
<keyword evidence="8" id="KW-1185">Reference proteome</keyword>
<dbReference type="PANTHER" id="PTHR13789">
    <property type="entry name" value="MONOOXYGENASE"/>
    <property type="match status" value="1"/>
</dbReference>
<gene>
    <name evidence="7" type="ORF">OCU04_012239</name>
</gene>
<comment type="caution">
    <text evidence="7">The sequence shown here is derived from an EMBL/GenBank/DDBJ whole genome shotgun (WGS) entry which is preliminary data.</text>
</comment>
<dbReference type="Pfam" id="PF01494">
    <property type="entry name" value="FAD_binding_3"/>
    <property type="match status" value="1"/>
</dbReference>
<dbReference type="FunFam" id="3.50.50.60:FF:000115">
    <property type="entry name" value="Salicylate hydroxylase, putative"/>
    <property type="match status" value="1"/>
</dbReference>
<dbReference type="PANTHER" id="PTHR13789:SF215">
    <property type="entry name" value="FAD-BINDING DOMAIN-CONTAINING PROTEIN-RELATED"/>
    <property type="match status" value="1"/>
</dbReference>
<dbReference type="InterPro" id="IPR036188">
    <property type="entry name" value="FAD/NAD-bd_sf"/>
</dbReference>
<evidence type="ECO:0000256" key="5">
    <source>
        <dbReference type="ARBA" id="ARBA00023033"/>
    </source>
</evidence>
<dbReference type="GO" id="GO:0071949">
    <property type="term" value="F:FAD binding"/>
    <property type="evidence" value="ECO:0007669"/>
    <property type="project" value="InterPro"/>
</dbReference>
<dbReference type="GO" id="GO:0004497">
    <property type="term" value="F:monooxygenase activity"/>
    <property type="evidence" value="ECO:0007669"/>
    <property type="project" value="UniProtKB-KW"/>
</dbReference>